<feature type="transmembrane region" description="Helical" evidence="1">
    <location>
        <begin position="153"/>
        <end position="177"/>
    </location>
</feature>
<sequence length="212" mass="23880">MGFINHATALLALNMNGLLTVLSCVNEPNRNATFGENIVLNPNYRDWETDSVEWTFSSGSRSRRISSVIKKEMNSETVFGAFKHRVNIENNGFYLRLPYVGFNDAGKYIRTFTDLNGTETCVSIVVNVYAESKKEETFEINQPNAEVNRSRTITYISVSIIGPIFGVIILVLIIWIVRKLTGKASLSENRTSLSNQTTPYPIYGNWKNPRGV</sequence>
<reference evidence="3 4" key="1">
    <citation type="journal article" date="2018" name="Nat. Ecol. Evol.">
        <title>Shark genomes provide insights into elasmobranch evolution and the origin of vertebrates.</title>
        <authorList>
            <person name="Hara Y"/>
            <person name="Yamaguchi K"/>
            <person name="Onimaru K"/>
            <person name="Kadota M"/>
            <person name="Koyanagi M"/>
            <person name="Keeley SD"/>
            <person name="Tatsumi K"/>
            <person name="Tanaka K"/>
            <person name="Motone F"/>
            <person name="Kageyama Y"/>
            <person name="Nozu R"/>
            <person name="Adachi N"/>
            <person name="Nishimura O"/>
            <person name="Nakagawa R"/>
            <person name="Tanegashima C"/>
            <person name="Kiyatake I"/>
            <person name="Matsumoto R"/>
            <person name="Murakumo K"/>
            <person name="Nishida K"/>
            <person name="Terakita A"/>
            <person name="Kuratani S"/>
            <person name="Sato K"/>
            <person name="Hyodo S Kuraku.S."/>
        </authorList>
    </citation>
    <scope>NUCLEOTIDE SEQUENCE [LARGE SCALE GENOMIC DNA]</scope>
</reference>
<keyword evidence="2" id="KW-0732">Signal</keyword>
<keyword evidence="4" id="KW-1185">Reference proteome</keyword>
<comment type="caution">
    <text evidence="3">The sequence shown here is derived from an EMBL/GenBank/DDBJ whole genome shotgun (WGS) entry which is preliminary data.</text>
</comment>
<evidence type="ECO:0008006" key="5">
    <source>
        <dbReference type="Google" id="ProtNLM"/>
    </source>
</evidence>
<feature type="signal peptide" evidence="2">
    <location>
        <begin position="1"/>
        <end position="24"/>
    </location>
</feature>
<dbReference type="SUPFAM" id="SSF48726">
    <property type="entry name" value="Immunoglobulin"/>
    <property type="match status" value="1"/>
</dbReference>
<evidence type="ECO:0000313" key="4">
    <source>
        <dbReference type="Proteomes" id="UP000288216"/>
    </source>
</evidence>
<gene>
    <name evidence="3" type="ORF">scyTo_0013223</name>
</gene>
<feature type="non-terminal residue" evidence="3">
    <location>
        <position position="212"/>
    </location>
</feature>
<keyword evidence="1" id="KW-0812">Transmembrane</keyword>
<organism evidence="3 4">
    <name type="scientific">Scyliorhinus torazame</name>
    <name type="common">Cloudy catshark</name>
    <name type="synonym">Catulus torazame</name>
    <dbReference type="NCBI Taxonomy" id="75743"/>
    <lineage>
        <taxon>Eukaryota</taxon>
        <taxon>Metazoa</taxon>
        <taxon>Chordata</taxon>
        <taxon>Craniata</taxon>
        <taxon>Vertebrata</taxon>
        <taxon>Chondrichthyes</taxon>
        <taxon>Elasmobranchii</taxon>
        <taxon>Galeomorphii</taxon>
        <taxon>Galeoidea</taxon>
        <taxon>Carcharhiniformes</taxon>
        <taxon>Scyliorhinidae</taxon>
        <taxon>Scyliorhinus</taxon>
    </lineage>
</organism>
<evidence type="ECO:0000256" key="1">
    <source>
        <dbReference type="SAM" id="Phobius"/>
    </source>
</evidence>
<dbReference type="EMBL" id="BFAA01006673">
    <property type="protein sequence ID" value="GCB63607.1"/>
    <property type="molecule type" value="Genomic_DNA"/>
</dbReference>
<feature type="chain" id="PRO_5019283616" description="Immunoglobulin subtype domain-containing protein" evidence="2">
    <location>
        <begin position="25"/>
        <end position="212"/>
    </location>
</feature>
<keyword evidence="1" id="KW-1133">Transmembrane helix</keyword>
<proteinExistence type="predicted"/>
<name>A0A401NRX9_SCYTO</name>
<protein>
    <recommendedName>
        <fullName evidence="5">Immunoglobulin subtype domain-containing protein</fullName>
    </recommendedName>
</protein>
<dbReference type="InterPro" id="IPR013783">
    <property type="entry name" value="Ig-like_fold"/>
</dbReference>
<dbReference type="InterPro" id="IPR036179">
    <property type="entry name" value="Ig-like_dom_sf"/>
</dbReference>
<dbReference type="Proteomes" id="UP000288216">
    <property type="component" value="Unassembled WGS sequence"/>
</dbReference>
<keyword evidence="1" id="KW-0472">Membrane</keyword>
<dbReference type="OrthoDB" id="9946678at2759"/>
<evidence type="ECO:0000313" key="3">
    <source>
        <dbReference type="EMBL" id="GCB63607.1"/>
    </source>
</evidence>
<accession>A0A401NRX9</accession>
<dbReference type="AlphaFoldDB" id="A0A401NRX9"/>
<dbReference type="Gene3D" id="2.60.40.10">
    <property type="entry name" value="Immunoglobulins"/>
    <property type="match status" value="1"/>
</dbReference>
<evidence type="ECO:0000256" key="2">
    <source>
        <dbReference type="SAM" id="SignalP"/>
    </source>
</evidence>